<comment type="caution">
    <text evidence="1">The sequence shown here is derived from an EMBL/GenBank/DDBJ whole genome shotgun (WGS) entry which is preliminary data.</text>
</comment>
<dbReference type="Proteomes" id="UP000007129">
    <property type="component" value="Unassembled WGS sequence"/>
</dbReference>
<evidence type="ECO:0000313" key="1">
    <source>
        <dbReference type="EMBL" id="EKG09458.1"/>
    </source>
</evidence>
<protein>
    <submittedName>
        <fullName evidence="1">Uncharacterized protein</fullName>
    </submittedName>
</protein>
<evidence type="ECO:0000313" key="2">
    <source>
        <dbReference type="Proteomes" id="UP000007129"/>
    </source>
</evidence>
<gene>
    <name evidence="1" type="ORF">MPH_13500</name>
</gene>
<organism evidence="1 2">
    <name type="scientific">Macrophomina phaseolina (strain MS6)</name>
    <name type="common">Charcoal rot fungus</name>
    <dbReference type="NCBI Taxonomy" id="1126212"/>
    <lineage>
        <taxon>Eukaryota</taxon>
        <taxon>Fungi</taxon>
        <taxon>Dikarya</taxon>
        <taxon>Ascomycota</taxon>
        <taxon>Pezizomycotina</taxon>
        <taxon>Dothideomycetes</taxon>
        <taxon>Dothideomycetes incertae sedis</taxon>
        <taxon>Botryosphaeriales</taxon>
        <taxon>Botryosphaeriaceae</taxon>
        <taxon>Macrophomina</taxon>
    </lineage>
</organism>
<dbReference type="EMBL" id="AHHD01000659">
    <property type="protein sequence ID" value="EKG09458.1"/>
    <property type="molecule type" value="Genomic_DNA"/>
</dbReference>
<accession>K2R5L2</accession>
<name>K2R5L2_MACPH</name>
<dbReference type="HOGENOM" id="CLU_950191_0_0_1"/>
<dbReference type="AlphaFoldDB" id="K2R5L2"/>
<dbReference type="InParanoid" id="K2R5L2"/>
<proteinExistence type="predicted"/>
<reference evidence="1 2" key="1">
    <citation type="journal article" date="2012" name="BMC Genomics">
        <title>Tools to kill: Genome of one of the most destructive plant pathogenic fungi Macrophomina phaseolina.</title>
        <authorList>
            <person name="Islam M.S."/>
            <person name="Haque M.S."/>
            <person name="Islam M.M."/>
            <person name="Emdad E.M."/>
            <person name="Halim A."/>
            <person name="Hossen Q.M.M."/>
            <person name="Hossain M.Z."/>
            <person name="Ahmed B."/>
            <person name="Rahim S."/>
            <person name="Rahman M.S."/>
            <person name="Alam M.M."/>
            <person name="Hou S."/>
            <person name="Wan X."/>
            <person name="Saito J.A."/>
            <person name="Alam M."/>
        </authorList>
    </citation>
    <scope>NUCLEOTIDE SEQUENCE [LARGE SCALE GENOMIC DNA]</scope>
    <source>
        <strain evidence="1 2">MS6</strain>
    </source>
</reference>
<dbReference type="OrthoDB" id="5413827at2759"/>
<sequence>MLVLESHQDAPLLALPRELRDEIYNYVMKYHFTFSGPTSFEAALLEANNTSHKVPTAILFTCRQLHDEFVVTLYRRLYLGWFVSTCGHRLIPHSAFRPLMGPHGTFPQTYAPLVRIIKFGYVQKECSAEDVWEDVCRYASFLSQDFPNAVILVDVFPRHIDVSLQWQAPLRNTNMLSKQKHVESVVRWIRTVNKLKDIEVPENLRSVEVHADIVFAPNLFLENILSQFERSAFTEALERYKEAMRSERTDVGIASRIAEDTYAIVLIPHLWDCSADTTHIKDLHNGVSSWNFD</sequence>
<dbReference type="VEuPathDB" id="FungiDB:MPH_13500"/>